<dbReference type="InterPro" id="IPR005828">
    <property type="entry name" value="MFS_sugar_transport-like"/>
</dbReference>
<dbReference type="HOGENOM" id="CLU_001265_46_6_4"/>
<comment type="subcellular location">
    <subcellularLocation>
        <location evidence="1">Membrane</location>
        <topology evidence="1">Multi-pass membrane protein</topology>
    </subcellularLocation>
</comment>
<keyword evidence="3" id="KW-0813">Transport</keyword>
<evidence type="ECO:0000313" key="10">
    <source>
        <dbReference type="EMBL" id="ACC75245.1"/>
    </source>
</evidence>
<feature type="transmembrane region" description="Helical" evidence="8">
    <location>
        <begin position="395"/>
        <end position="416"/>
    </location>
</feature>
<evidence type="ECO:0000256" key="2">
    <source>
        <dbReference type="ARBA" id="ARBA00010992"/>
    </source>
</evidence>
<feature type="transmembrane region" description="Helical" evidence="8">
    <location>
        <begin position="307"/>
        <end position="327"/>
    </location>
</feature>
<keyword evidence="5 8" id="KW-1133">Transmembrane helix</keyword>
<feature type="transmembrane region" description="Helical" evidence="8">
    <location>
        <begin position="222"/>
        <end position="240"/>
    </location>
</feature>
<gene>
    <name evidence="10" type="ordered locus">Bphy_6200</name>
</gene>
<dbReference type="EMBL" id="CP001045">
    <property type="protein sequence ID" value="ACC75245.1"/>
    <property type="molecule type" value="Genomic_DNA"/>
</dbReference>
<dbReference type="SUPFAM" id="SSF103473">
    <property type="entry name" value="MFS general substrate transporter"/>
    <property type="match status" value="1"/>
</dbReference>
<keyword evidence="10" id="KW-0614">Plasmid</keyword>
<feature type="transmembrane region" description="Helical" evidence="8">
    <location>
        <begin position="190"/>
        <end position="210"/>
    </location>
</feature>
<organism evidence="10 11">
    <name type="scientific">Paraburkholderia phymatum (strain DSM 17167 / CIP 108236 / LMG 21445 / STM815)</name>
    <name type="common">Burkholderia phymatum</name>
    <dbReference type="NCBI Taxonomy" id="391038"/>
    <lineage>
        <taxon>Bacteria</taxon>
        <taxon>Pseudomonadati</taxon>
        <taxon>Pseudomonadota</taxon>
        <taxon>Betaproteobacteria</taxon>
        <taxon>Burkholderiales</taxon>
        <taxon>Burkholderiaceae</taxon>
        <taxon>Paraburkholderia</taxon>
    </lineage>
</organism>
<feature type="transmembrane region" description="Helical" evidence="8">
    <location>
        <begin position="458"/>
        <end position="479"/>
    </location>
</feature>
<evidence type="ECO:0000256" key="5">
    <source>
        <dbReference type="ARBA" id="ARBA00022989"/>
    </source>
</evidence>
<evidence type="ECO:0000256" key="4">
    <source>
        <dbReference type="ARBA" id="ARBA00022692"/>
    </source>
</evidence>
<evidence type="ECO:0000259" key="9">
    <source>
        <dbReference type="PROSITE" id="PS50850"/>
    </source>
</evidence>
<feature type="transmembrane region" description="Helical" evidence="8">
    <location>
        <begin position="370"/>
        <end position="389"/>
    </location>
</feature>
<dbReference type="CDD" id="cd17316">
    <property type="entry name" value="MFS_SV2_like"/>
    <property type="match status" value="1"/>
</dbReference>
<evidence type="ECO:0000256" key="8">
    <source>
        <dbReference type="SAM" id="Phobius"/>
    </source>
</evidence>
<keyword evidence="4 8" id="KW-0812">Transmembrane</keyword>
<dbReference type="GO" id="GO:0016020">
    <property type="term" value="C:membrane"/>
    <property type="evidence" value="ECO:0007669"/>
    <property type="project" value="UniProtKB-SubCell"/>
</dbReference>
<dbReference type="InterPro" id="IPR036259">
    <property type="entry name" value="MFS_trans_sf"/>
</dbReference>
<dbReference type="Proteomes" id="UP000001192">
    <property type="component" value="Plasmid pBPHY01"/>
</dbReference>
<dbReference type="OrthoDB" id="3252866at2"/>
<keyword evidence="6 8" id="KW-0472">Membrane</keyword>
<dbReference type="KEGG" id="bph:Bphy_6200"/>
<evidence type="ECO:0000256" key="7">
    <source>
        <dbReference type="SAM" id="MobiDB-lite"/>
    </source>
</evidence>
<evidence type="ECO:0000256" key="3">
    <source>
        <dbReference type="ARBA" id="ARBA00022448"/>
    </source>
</evidence>
<geneLocation type="plasmid" evidence="10 11">
    <name>pBPHY01</name>
</geneLocation>
<feature type="transmembrane region" description="Helical" evidence="8">
    <location>
        <begin position="428"/>
        <end position="452"/>
    </location>
</feature>
<feature type="transmembrane region" description="Helical" evidence="8">
    <location>
        <begin position="161"/>
        <end position="178"/>
    </location>
</feature>
<feature type="domain" description="Major facilitator superfamily (MFS) profile" evidence="9">
    <location>
        <begin position="58"/>
        <end position="483"/>
    </location>
</feature>
<dbReference type="RefSeq" id="WP_012405404.1">
    <property type="nucleotide sequence ID" value="NC_010625.1"/>
</dbReference>
<dbReference type="InterPro" id="IPR020846">
    <property type="entry name" value="MFS_dom"/>
</dbReference>
<comment type="similarity">
    <text evidence="2">Belongs to the major facilitator superfamily. Sugar transporter (TC 2.A.1.1) family.</text>
</comment>
<accession>B2JWB8</accession>
<evidence type="ECO:0000313" key="11">
    <source>
        <dbReference type="Proteomes" id="UP000001192"/>
    </source>
</evidence>
<keyword evidence="11" id="KW-1185">Reference proteome</keyword>
<feature type="transmembrane region" description="Helical" evidence="8">
    <location>
        <begin position="342"/>
        <end position="363"/>
    </location>
</feature>
<reference evidence="11" key="1">
    <citation type="journal article" date="2014" name="Stand. Genomic Sci.">
        <title>Complete genome sequence of Burkholderia phymatum STM815(T), a broad host range and efficient nitrogen-fixing symbiont of Mimosa species.</title>
        <authorList>
            <person name="Moulin L."/>
            <person name="Klonowska A."/>
            <person name="Caroline B."/>
            <person name="Booth K."/>
            <person name="Vriezen J.A."/>
            <person name="Melkonian R."/>
            <person name="James E.K."/>
            <person name="Young J.P."/>
            <person name="Bena G."/>
            <person name="Hauser L."/>
            <person name="Land M."/>
            <person name="Kyrpides N."/>
            <person name="Bruce D."/>
            <person name="Chain P."/>
            <person name="Copeland A."/>
            <person name="Pitluck S."/>
            <person name="Woyke T."/>
            <person name="Lizotte-Waniewski M."/>
            <person name="Bristow J."/>
            <person name="Riley M."/>
        </authorList>
    </citation>
    <scope>NUCLEOTIDE SEQUENCE [LARGE SCALE GENOMIC DNA]</scope>
    <source>
        <strain evidence="11">DSM 17167 / CIP 108236 / LMG 21445 / STM815</strain>
        <plasmid evidence="11">Plasmid pBPHY01</plasmid>
    </source>
</reference>
<dbReference type="PANTHER" id="PTHR23511:SF34">
    <property type="entry name" value="SYNAPTIC VESICLE GLYCOPROTEIN 2"/>
    <property type="match status" value="1"/>
</dbReference>
<dbReference type="PANTHER" id="PTHR23511">
    <property type="entry name" value="SYNAPTIC VESICLE GLYCOPROTEIN 2"/>
    <property type="match status" value="1"/>
</dbReference>
<feature type="transmembrane region" description="Helical" evidence="8">
    <location>
        <begin position="100"/>
        <end position="124"/>
    </location>
</feature>
<dbReference type="Pfam" id="PF00083">
    <property type="entry name" value="Sugar_tr"/>
    <property type="match status" value="1"/>
</dbReference>
<proteinExistence type="inferred from homology"/>
<sequence length="492" mass="53278">MALTEEASALRAANHPQSAQAAQPAQSPQSTEAAALADPAGVSARLDRLPATRAIWKLILLLSLGFFFELYDLLYTGYVAPGLVRSGILTPTTPGLFGTSGVASFIAALFSGLFVGTIACGFLADRFGRRAIFTWSMLWYVAANTMMAFQDSAGALNAWRFVSGMGIGVELVTIGTYLSELAPKHLRGRAFAVCQTIGFSAVPVVAFLSWQLVPRAPLGLDGWRWVVLLGGVSALFVWYFRRNLPESPRWLLSKGRNEEADAVLRKLEDTVARQYGQALPAPGPADPLPRKASFADMWKAPYRSRTLMLIVFHVFQTVGFFGFANWVPTLLVKQGITVTSSLLYTTVIGLAAPIGPMLGYWIADRFERKHVIVGMAALNIVSGLAFSQASSAMTIVALGVLLTLAGNIISFTYHTYQQELYPTSIRARAVGFVYSWSRLSAVFSSFIIAFALKDFGVVGVFVFIAGSMMLVMLSIGLMGPRTLGQSLESISH</sequence>
<dbReference type="PROSITE" id="PS00217">
    <property type="entry name" value="SUGAR_TRANSPORT_2"/>
    <property type="match status" value="1"/>
</dbReference>
<evidence type="ECO:0000256" key="6">
    <source>
        <dbReference type="ARBA" id="ARBA00023136"/>
    </source>
</evidence>
<feature type="region of interest" description="Disordered" evidence="7">
    <location>
        <begin position="1"/>
        <end position="30"/>
    </location>
</feature>
<name>B2JWB8_PARP8</name>
<evidence type="ECO:0000256" key="1">
    <source>
        <dbReference type="ARBA" id="ARBA00004141"/>
    </source>
</evidence>
<feature type="transmembrane region" description="Helical" evidence="8">
    <location>
        <begin position="131"/>
        <end position="149"/>
    </location>
</feature>
<dbReference type="InterPro" id="IPR005829">
    <property type="entry name" value="Sugar_transporter_CS"/>
</dbReference>
<dbReference type="Gene3D" id="1.20.1250.20">
    <property type="entry name" value="MFS general substrate transporter like domains"/>
    <property type="match status" value="1"/>
</dbReference>
<dbReference type="AlphaFoldDB" id="B2JWB8"/>
<dbReference type="GO" id="GO:0022857">
    <property type="term" value="F:transmembrane transporter activity"/>
    <property type="evidence" value="ECO:0007669"/>
    <property type="project" value="InterPro"/>
</dbReference>
<dbReference type="PROSITE" id="PS50850">
    <property type="entry name" value="MFS"/>
    <property type="match status" value="1"/>
</dbReference>
<feature type="transmembrane region" description="Helical" evidence="8">
    <location>
        <begin position="58"/>
        <end position="80"/>
    </location>
</feature>
<protein>
    <submittedName>
        <fullName evidence="10">Major facilitator superfamily MFS_1</fullName>
    </submittedName>
</protein>
<feature type="compositionally biased region" description="Low complexity" evidence="7">
    <location>
        <begin position="12"/>
        <end position="30"/>
    </location>
</feature>